<dbReference type="RefSeq" id="WP_329775468.1">
    <property type="nucleotide sequence ID" value="NZ_JAYDYW010000007.1"/>
</dbReference>
<comment type="caution">
    <text evidence="2">The sequence shown here is derived from an EMBL/GenBank/DDBJ whole genome shotgun (WGS) entry which is preliminary data.</text>
</comment>
<dbReference type="PANTHER" id="PTHR30087:SF0">
    <property type="entry name" value="INNER MEMBRANE PROTEIN"/>
    <property type="match status" value="1"/>
</dbReference>
<proteinExistence type="predicted"/>
<dbReference type="PANTHER" id="PTHR30087">
    <property type="entry name" value="INNER MEMBRANE PROTEIN"/>
    <property type="match status" value="1"/>
</dbReference>
<organism evidence="2 3">
    <name type="scientific">Agarivorans aestuarii</name>
    <dbReference type="NCBI Taxonomy" id="1563703"/>
    <lineage>
        <taxon>Bacteria</taxon>
        <taxon>Pseudomonadati</taxon>
        <taxon>Pseudomonadota</taxon>
        <taxon>Gammaproteobacteria</taxon>
        <taxon>Alteromonadales</taxon>
        <taxon>Alteromonadaceae</taxon>
        <taxon>Agarivorans</taxon>
    </lineage>
</organism>
<dbReference type="InterPro" id="IPR007553">
    <property type="entry name" value="2-thiour_desulf"/>
</dbReference>
<evidence type="ECO:0000313" key="3">
    <source>
        <dbReference type="Proteomes" id="UP001310248"/>
    </source>
</evidence>
<dbReference type="InterPro" id="IPR017087">
    <property type="entry name" value="UCP037004"/>
</dbReference>
<evidence type="ECO:0000313" key="2">
    <source>
        <dbReference type="EMBL" id="MEE1674320.1"/>
    </source>
</evidence>
<name>A0ABU7G7A2_9ALTE</name>
<keyword evidence="3" id="KW-1185">Reference proteome</keyword>
<feature type="domain" description="DUF1722" evidence="1">
    <location>
        <begin position="194"/>
        <end position="310"/>
    </location>
</feature>
<dbReference type="InterPro" id="IPR013560">
    <property type="entry name" value="DUF1722"/>
</dbReference>
<sequence length="319" mass="36571">MNKFSSDKISVGISSCLLGEEVRYDGGHKQSRFCRIELAKYFDFEPTCPEMAIGMGTPRKTIRLVEQDDIISLQASDGSFDVTEKMQEYAKRRLPQLAHHSGYVVCAKSPSCGMERVSVYSPAKNNATKDGVGTFTAELIKAYPILPIEEDGRLNDPILRENFVNRVFAYHQWKTLEHEGFTVAKVQDFHAKYKYLLMAHHPAKYRELGPLLANIKGNDDSEGFASYIEGFMGILKHNCSRKNHCNVLQHLQGYFKREITAQQREELAERIHEYREGLLPLLVPISLIQHYLREHPNHYVAKQAYLAPHPNELKLRYSL</sequence>
<dbReference type="EMBL" id="JAYDYW010000007">
    <property type="protein sequence ID" value="MEE1674320.1"/>
    <property type="molecule type" value="Genomic_DNA"/>
</dbReference>
<dbReference type="Proteomes" id="UP001310248">
    <property type="component" value="Unassembled WGS sequence"/>
</dbReference>
<accession>A0ABU7G7A2</accession>
<dbReference type="Pfam" id="PF04463">
    <property type="entry name" value="2-thiour_desulf"/>
    <property type="match status" value="1"/>
</dbReference>
<protein>
    <submittedName>
        <fullName evidence="2">DUF523 and DUF1722 domain-containing protein</fullName>
    </submittedName>
</protein>
<gene>
    <name evidence="2" type="ORF">SNR37_003757</name>
</gene>
<dbReference type="PIRSF" id="PIRSF037004">
    <property type="entry name" value="UCP037004"/>
    <property type="match status" value="1"/>
</dbReference>
<dbReference type="Pfam" id="PF08349">
    <property type="entry name" value="DUF1722"/>
    <property type="match status" value="1"/>
</dbReference>
<evidence type="ECO:0000259" key="1">
    <source>
        <dbReference type="Pfam" id="PF08349"/>
    </source>
</evidence>
<reference evidence="3" key="1">
    <citation type="submission" date="2023-07" db="EMBL/GenBank/DDBJ databases">
        <title>Draft genome sequence of Agarivorans aestuarii strain ZMCS4, a CAZymes producing bacteria isolated from the marine brown algae Clodostephus spongiosus.</title>
        <authorList>
            <person name="Lorente B."/>
            <person name="Cabral C."/>
            <person name="Frias J."/>
            <person name="Faria J."/>
            <person name="Toubarro D."/>
        </authorList>
    </citation>
    <scope>NUCLEOTIDE SEQUENCE [LARGE SCALE GENOMIC DNA]</scope>
    <source>
        <strain evidence="3">ZMCS4</strain>
    </source>
</reference>
<reference evidence="2 3" key="2">
    <citation type="submission" date="2023-12" db="EMBL/GenBank/DDBJ databases">
        <authorList>
            <consortium name="Cladostephus spongiosus"/>
            <person name="Lorente B."/>
            <person name="Cabral C."/>
            <person name="Frias J."/>
            <person name="Faria J."/>
            <person name="Toubarro D."/>
        </authorList>
    </citation>
    <scope>NUCLEOTIDE SEQUENCE [LARGE SCALE GENOMIC DNA]</scope>
    <source>
        <strain evidence="2 3">ZMCS4</strain>
    </source>
</reference>